<dbReference type="CDD" id="cd00452">
    <property type="entry name" value="KDPG_aldolase"/>
    <property type="match status" value="1"/>
</dbReference>
<dbReference type="Proteomes" id="UP001559025">
    <property type="component" value="Unassembled WGS sequence"/>
</dbReference>
<dbReference type="Pfam" id="PF01081">
    <property type="entry name" value="Aldolase"/>
    <property type="match status" value="1"/>
</dbReference>
<dbReference type="EC" id="4.1.2.21" evidence="6"/>
<organism evidence="6 7">
    <name type="scientific">Neoaquamicrobium sediminum</name>
    <dbReference type="NCBI Taxonomy" id="1849104"/>
    <lineage>
        <taxon>Bacteria</taxon>
        <taxon>Pseudomonadati</taxon>
        <taxon>Pseudomonadota</taxon>
        <taxon>Alphaproteobacteria</taxon>
        <taxon>Hyphomicrobiales</taxon>
        <taxon>Phyllobacteriaceae</taxon>
        <taxon>Neoaquamicrobium</taxon>
    </lineage>
</organism>
<dbReference type="InterPro" id="IPR000887">
    <property type="entry name" value="Aldlse_KDPG_KHG"/>
</dbReference>
<evidence type="ECO:0000313" key="6">
    <source>
        <dbReference type="EMBL" id="MEX4008893.1"/>
    </source>
</evidence>
<evidence type="ECO:0000256" key="3">
    <source>
        <dbReference type="ARBA" id="ARBA00011233"/>
    </source>
</evidence>
<comment type="subunit">
    <text evidence="3">Homotrimer.</text>
</comment>
<protein>
    <submittedName>
        <fullName evidence="6">2-dehydro-3-deoxy-6-phosphogalactonate aldolase</fullName>
        <ecNumber evidence="6">4.1.2.21</ecNumber>
    </submittedName>
</protein>
<dbReference type="PANTHER" id="PTHR30246">
    <property type="entry name" value="2-KETO-3-DEOXY-6-PHOSPHOGLUCONATE ALDOLASE"/>
    <property type="match status" value="1"/>
</dbReference>
<comment type="pathway">
    <text evidence="1">Carbohydrate acid metabolism.</text>
</comment>
<gene>
    <name evidence="6" type="ORF">V1479_16410</name>
</gene>
<evidence type="ECO:0000313" key="7">
    <source>
        <dbReference type="Proteomes" id="UP001559025"/>
    </source>
</evidence>
<evidence type="ECO:0000256" key="1">
    <source>
        <dbReference type="ARBA" id="ARBA00004761"/>
    </source>
</evidence>
<dbReference type="SUPFAM" id="SSF51569">
    <property type="entry name" value="Aldolase"/>
    <property type="match status" value="1"/>
</dbReference>
<dbReference type="EMBL" id="JAZHFV010000005">
    <property type="protein sequence ID" value="MEX4008893.1"/>
    <property type="molecule type" value="Genomic_DNA"/>
</dbReference>
<comment type="caution">
    <text evidence="6">The sequence shown here is derived from an EMBL/GenBank/DDBJ whole genome shotgun (WGS) entry which is preliminary data.</text>
</comment>
<dbReference type="NCBIfam" id="NF006600">
    <property type="entry name" value="PRK09140.1"/>
    <property type="match status" value="1"/>
</dbReference>
<keyword evidence="7" id="KW-1185">Reference proteome</keyword>
<evidence type="ECO:0000256" key="2">
    <source>
        <dbReference type="ARBA" id="ARBA00006906"/>
    </source>
</evidence>
<dbReference type="RefSeq" id="WP_368803860.1">
    <property type="nucleotide sequence ID" value="NZ_JAZHFV010000005.1"/>
</dbReference>
<proteinExistence type="inferred from homology"/>
<evidence type="ECO:0000256" key="5">
    <source>
        <dbReference type="ARBA" id="ARBA00023277"/>
    </source>
</evidence>
<dbReference type="Gene3D" id="3.20.20.70">
    <property type="entry name" value="Aldolase class I"/>
    <property type="match status" value="1"/>
</dbReference>
<reference evidence="6 7" key="1">
    <citation type="submission" date="2024-01" db="EMBL/GenBank/DDBJ databases">
        <title>New evidence supports the origin of RcGTA from prophage.</title>
        <authorList>
            <person name="Xu Y."/>
            <person name="Liu B."/>
            <person name="Chen F."/>
        </authorList>
    </citation>
    <scope>NUCLEOTIDE SEQUENCE [LARGE SCALE GENOMIC DNA]</scope>
    <source>
        <strain evidence="6 7">CBW1107-2</strain>
    </source>
</reference>
<dbReference type="GO" id="GO:0008674">
    <property type="term" value="F:2-dehydro-3-deoxy-6-phosphogalactonate aldolase activity"/>
    <property type="evidence" value="ECO:0007669"/>
    <property type="project" value="UniProtKB-EC"/>
</dbReference>
<keyword evidence="5" id="KW-0119">Carbohydrate metabolism</keyword>
<comment type="similarity">
    <text evidence="2">Belongs to the KHG/KDPG aldolase family.</text>
</comment>
<sequence length="203" mass="20903">MTLPLIAILRGILPEEARDVAEVLIGAGITRIEVPLNSPDALRSINTMSKAFSAVAEIGAGTVLTLDEVQSVADAGASFVVSPNCEPAIIERTRALGLGSFPGVFTASECFSALRSGATALKIFPANVMRPEGLSALRAVLPAGAEMYPVGGIGPDDFAAWRRAGATGFGLGSSLFKPGFSLDRIADEAARSVAAWQSSADPT</sequence>
<evidence type="ECO:0000256" key="4">
    <source>
        <dbReference type="ARBA" id="ARBA00023239"/>
    </source>
</evidence>
<accession>A0ABV3WXK5</accession>
<dbReference type="PANTHER" id="PTHR30246:SF1">
    <property type="entry name" value="2-DEHYDRO-3-DEOXY-6-PHOSPHOGALACTONATE ALDOLASE-RELATED"/>
    <property type="match status" value="1"/>
</dbReference>
<keyword evidence="4 6" id="KW-0456">Lyase</keyword>
<dbReference type="InterPro" id="IPR013785">
    <property type="entry name" value="Aldolase_TIM"/>
</dbReference>
<name>A0ABV3WXK5_9HYPH</name>